<organism evidence="9 10">
    <name type="scientific">Candida tropicalis (strain ATCC MYA-3404 / T1)</name>
    <name type="common">Yeast</name>
    <dbReference type="NCBI Taxonomy" id="294747"/>
    <lineage>
        <taxon>Eukaryota</taxon>
        <taxon>Fungi</taxon>
        <taxon>Dikarya</taxon>
        <taxon>Ascomycota</taxon>
        <taxon>Saccharomycotina</taxon>
        <taxon>Pichiomycetes</taxon>
        <taxon>Debaryomycetaceae</taxon>
        <taxon>Candida/Lodderomyces clade</taxon>
        <taxon>Candida</taxon>
    </lineage>
</organism>
<evidence type="ECO:0000256" key="5">
    <source>
        <dbReference type="PIRSR" id="PIRSR601461-1"/>
    </source>
</evidence>
<dbReference type="VEuPathDB" id="FungiDB:CTRG_02711"/>
<evidence type="ECO:0000256" key="2">
    <source>
        <dbReference type="ARBA" id="ARBA00022729"/>
    </source>
</evidence>
<keyword evidence="6" id="KW-0378">Hydrolase</keyword>
<keyword evidence="10" id="KW-1185">Reference proteome</keyword>
<name>C5M8I9_CANTT</name>
<dbReference type="PRINTS" id="PR00792">
    <property type="entry name" value="PEPSIN"/>
</dbReference>
<dbReference type="GO" id="GO:0004190">
    <property type="term" value="F:aspartic-type endopeptidase activity"/>
    <property type="evidence" value="ECO:0007669"/>
    <property type="project" value="UniProtKB-KW"/>
</dbReference>
<dbReference type="PANTHER" id="PTHR47966">
    <property type="entry name" value="BETA-SITE APP-CLEAVING ENZYME, ISOFORM A-RELATED"/>
    <property type="match status" value="1"/>
</dbReference>
<evidence type="ECO:0000256" key="3">
    <source>
        <dbReference type="ARBA" id="ARBA00022750"/>
    </source>
</evidence>
<evidence type="ECO:0000313" key="9">
    <source>
        <dbReference type="EMBL" id="EER33893.1"/>
    </source>
</evidence>
<evidence type="ECO:0000256" key="6">
    <source>
        <dbReference type="RuleBase" id="RU000454"/>
    </source>
</evidence>
<dbReference type="InterPro" id="IPR001969">
    <property type="entry name" value="Aspartic_peptidase_AS"/>
</dbReference>
<dbReference type="HOGENOM" id="CLU_013253_9_1_1"/>
<feature type="active site" evidence="5">
    <location>
        <position position="264"/>
    </location>
</feature>
<dbReference type="KEGG" id="ctp:CTRG_02711"/>
<dbReference type="InterPro" id="IPR033121">
    <property type="entry name" value="PEPTIDASE_A1"/>
</dbReference>
<evidence type="ECO:0000313" key="10">
    <source>
        <dbReference type="Proteomes" id="UP000002037"/>
    </source>
</evidence>
<sequence length="426" mass="46532">MKLLYTFLIPAVLGGSLQFDLKRSANFLQKRSGANLELSPKYSENESEFVVELGFGSEKQKFELVVDTGSSDLWIPSSNATCNAKSSDDDVESCSSSGFDWENSKTFKKSSEIFSTEYGDNDTVEGFFGNDTVWVGDVEIKDIMFAVADEADTNPVLGIGLPKLESGYQNSSEPTYPNFPQKLKTDGIIDRILYSIMLGNSSSESSLLFGAIDHAKYNDDLVTFSVLTSNDGESDRMAINLDSIEVKDEKESTYFGEMTSAVLDTGSSLSVFSADILKQIAESLGGKVEDDTYYVNGDSAEKSKLRFKFKDLEFETDIQLKDGGSSDKRELKYDVLPDNLGIDVIIGQDVLTQAYAVFDLESNEISLAKQSGSSDTDIETVGSDGDFSKSSTAKTDDSKKSGAGPLNKVSISMLIFSLLFTVRFGF</sequence>
<dbReference type="eggNOG" id="KOG1339">
    <property type="taxonomic scope" value="Eukaryota"/>
</dbReference>
<dbReference type="PROSITE" id="PS00141">
    <property type="entry name" value="ASP_PROTEASE"/>
    <property type="match status" value="2"/>
</dbReference>
<keyword evidence="2" id="KW-0732">Signal</keyword>
<keyword evidence="6" id="KW-0645">Protease</keyword>
<dbReference type="Pfam" id="PF00026">
    <property type="entry name" value="Asp"/>
    <property type="match status" value="1"/>
</dbReference>
<feature type="region of interest" description="Disordered" evidence="7">
    <location>
        <begin position="371"/>
        <end position="402"/>
    </location>
</feature>
<evidence type="ECO:0000259" key="8">
    <source>
        <dbReference type="PROSITE" id="PS51767"/>
    </source>
</evidence>
<dbReference type="InterPro" id="IPR021109">
    <property type="entry name" value="Peptidase_aspartic_dom_sf"/>
</dbReference>
<evidence type="ECO:0000256" key="7">
    <source>
        <dbReference type="SAM" id="MobiDB-lite"/>
    </source>
</evidence>
<comment type="similarity">
    <text evidence="1 6">Belongs to the peptidase A1 family.</text>
</comment>
<dbReference type="SUPFAM" id="SSF50630">
    <property type="entry name" value="Acid proteases"/>
    <property type="match status" value="1"/>
</dbReference>
<feature type="active site" evidence="5">
    <location>
        <position position="67"/>
    </location>
</feature>
<dbReference type="InterPro" id="IPR001461">
    <property type="entry name" value="Aspartic_peptidase_A1"/>
</dbReference>
<keyword evidence="4" id="KW-1015">Disulfide bond</keyword>
<dbReference type="GeneID" id="8302100"/>
<accession>C5M8I9</accession>
<feature type="domain" description="Peptidase A1" evidence="8">
    <location>
        <begin position="49"/>
        <end position="368"/>
    </location>
</feature>
<dbReference type="Gene3D" id="2.40.70.10">
    <property type="entry name" value="Acid Proteases"/>
    <property type="match status" value="2"/>
</dbReference>
<evidence type="ECO:0000256" key="1">
    <source>
        <dbReference type="ARBA" id="ARBA00007447"/>
    </source>
</evidence>
<dbReference type="GO" id="GO:0006508">
    <property type="term" value="P:proteolysis"/>
    <property type="evidence" value="ECO:0007669"/>
    <property type="project" value="UniProtKB-KW"/>
</dbReference>
<dbReference type="OrthoDB" id="771136at2759"/>
<dbReference type="EMBL" id="GG692397">
    <property type="protein sequence ID" value="EER33893.1"/>
    <property type="molecule type" value="Genomic_DNA"/>
</dbReference>
<gene>
    <name evidence="9" type="ORF">CTRG_02711</name>
</gene>
<dbReference type="PROSITE" id="PS51767">
    <property type="entry name" value="PEPTIDASE_A1"/>
    <property type="match status" value="1"/>
</dbReference>
<dbReference type="RefSeq" id="XP_002548414.1">
    <property type="nucleotide sequence ID" value="XM_002548368.1"/>
</dbReference>
<dbReference type="GO" id="GO:0005576">
    <property type="term" value="C:extracellular region"/>
    <property type="evidence" value="ECO:0007669"/>
    <property type="project" value="UniProtKB-ARBA"/>
</dbReference>
<evidence type="ECO:0000256" key="4">
    <source>
        <dbReference type="ARBA" id="ARBA00023157"/>
    </source>
</evidence>
<reference evidence="9 10" key="1">
    <citation type="journal article" date="2009" name="Nature">
        <title>Evolution of pathogenicity and sexual reproduction in eight Candida genomes.</title>
        <authorList>
            <person name="Butler G."/>
            <person name="Rasmussen M.D."/>
            <person name="Lin M.F."/>
            <person name="Santos M.A."/>
            <person name="Sakthikumar S."/>
            <person name="Munro C.A."/>
            <person name="Rheinbay E."/>
            <person name="Grabherr M."/>
            <person name="Forche A."/>
            <person name="Reedy J.L."/>
            <person name="Agrafioti I."/>
            <person name="Arnaud M.B."/>
            <person name="Bates S."/>
            <person name="Brown A.J."/>
            <person name="Brunke S."/>
            <person name="Costanzo M.C."/>
            <person name="Fitzpatrick D.A."/>
            <person name="de Groot P.W."/>
            <person name="Harris D."/>
            <person name="Hoyer L.L."/>
            <person name="Hube B."/>
            <person name="Klis F.M."/>
            <person name="Kodira C."/>
            <person name="Lennard N."/>
            <person name="Logue M.E."/>
            <person name="Martin R."/>
            <person name="Neiman A.M."/>
            <person name="Nikolaou E."/>
            <person name="Quail M.A."/>
            <person name="Quinn J."/>
            <person name="Santos M.C."/>
            <person name="Schmitzberger F.F."/>
            <person name="Sherlock G."/>
            <person name="Shah P."/>
            <person name="Silverstein K.A."/>
            <person name="Skrzypek M.S."/>
            <person name="Soll D."/>
            <person name="Staggs R."/>
            <person name="Stansfield I."/>
            <person name="Stumpf M.P."/>
            <person name="Sudbery P.E."/>
            <person name="Srikantha T."/>
            <person name="Zeng Q."/>
            <person name="Berman J."/>
            <person name="Berriman M."/>
            <person name="Heitman J."/>
            <person name="Gow N.A."/>
            <person name="Lorenz M.C."/>
            <person name="Birren B.W."/>
            <person name="Kellis M."/>
            <person name="Cuomo C.A."/>
        </authorList>
    </citation>
    <scope>NUCLEOTIDE SEQUENCE [LARGE SCALE GENOMIC DNA]</scope>
    <source>
        <strain evidence="10">ATCC MYA-3404 / T1</strain>
    </source>
</reference>
<keyword evidence="3 6" id="KW-0064">Aspartyl protease</keyword>
<protein>
    <recommendedName>
        <fullName evidence="8">Peptidase A1 domain-containing protein</fullName>
    </recommendedName>
</protein>
<dbReference type="AlphaFoldDB" id="C5M8I9"/>
<proteinExistence type="inferred from homology"/>
<dbReference type="PANTHER" id="PTHR47966:SF65">
    <property type="entry name" value="ASPARTIC-TYPE ENDOPEPTIDASE"/>
    <property type="match status" value="1"/>
</dbReference>
<dbReference type="Proteomes" id="UP000002037">
    <property type="component" value="Unassembled WGS sequence"/>
</dbReference>